<sequence length="108" mass="12002">MKPEDIKKAYNQITHIWDNETVDMNNGIVQHKKAISFVKNRGNALEIGCGCTGRFIDFLAEEGFKPSGIDISDEMLNIARKKHPNIQFMKGADGSPHNFPSPALCVSL</sequence>
<evidence type="ECO:0000259" key="1">
    <source>
        <dbReference type="Pfam" id="PF13649"/>
    </source>
</evidence>
<keyword evidence="2" id="KW-0489">Methyltransferase</keyword>
<feature type="domain" description="Methyltransferase" evidence="1">
    <location>
        <begin position="45"/>
        <end position="91"/>
    </location>
</feature>
<dbReference type="OrthoDB" id="6681190at2"/>
<gene>
    <name evidence="2" type="ORF">EJA03_12570</name>
</gene>
<dbReference type="CDD" id="cd02440">
    <property type="entry name" value="AdoMet_MTases"/>
    <property type="match status" value="1"/>
</dbReference>
<proteinExistence type="predicted"/>
<dbReference type="Proteomes" id="UP000269041">
    <property type="component" value="Unassembled WGS sequence"/>
</dbReference>
<keyword evidence="2" id="KW-0808">Transferase</keyword>
<comment type="caution">
    <text evidence="2">The sequence shown here is derived from an EMBL/GenBank/DDBJ whole genome shotgun (WGS) entry which is preliminary data.</text>
</comment>
<dbReference type="InterPro" id="IPR029063">
    <property type="entry name" value="SAM-dependent_MTases_sf"/>
</dbReference>
<accession>A0A427U209</accession>
<dbReference type="EMBL" id="RSFA01000056">
    <property type="protein sequence ID" value="RSD30680.1"/>
    <property type="molecule type" value="Genomic_DNA"/>
</dbReference>
<name>A0A427U209_9VIBR</name>
<reference evidence="2 3" key="1">
    <citation type="submission" date="2018-12" db="EMBL/GenBank/DDBJ databases">
        <title>Genomic taxonomy of the Vibrionaceae family.</title>
        <authorList>
            <person name="Gomez-Gil B."/>
            <person name="Enciso-Ibarra K."/>
        </authorList>
    </citation>
    <scope>NUCLEOTIDE SEQUENCE [LARGE SCALE GENOMIC DNA]</scope>
    <source>
        <strain evidence="2 3">CAIM 594</strain>
    </source>
</reference>
<protein>
    <submittedName>
        <fullName evidence="2">Class I SAM-dependent methyltransferase</fullName>
    </submittedName>
</protein>
<organism evidence="2 3">
    <name type="scientific">Vibrio pectenicida</name>
    <dbReference type="NCBI Taxonomy" id="62763"/>
    <lineage>
        <taxon>Bacteria</taxon>
        <taxon>Pseudomonadati</taxon>
        <taxon>Pseudomonadota</taxon>
        <taxon>Gammaproteobacteria</taxon>
        <taxon>Vibrionales</taxon>
        <taxon>Vibrionaceae</taxon>
        <taxon>Vibrio</taxon>
    </lineage>
</organism>
<keyword evidence="3" id="KW-1185">Reference proteome</keyword>
<dbReference type="SUPFAM" id="SSF53335">
    <property type="entry name" value="S-adenosyl-L-methionine-dependent methyltransferases"/>
    <property type="match status" value="1"/>
</dbReference>
<dbReference type="InterPro" id="IPR041698">
    <property type="entry name" value="Methyltransf_25"/>
</dbReference>
<dbReference type="RefSeq" id="WP_125322064.1">
    <property type="nucleotide sequence ID" value="NZ_RSFA01000056.1"/>
</dbReference>
<evidence type="ECO:0000313" key="3">
    <source>
        <dbReference type="Proteomes" id="UP000269041"/>
    </source>
</evidence>
<dbReference type="Pfam" id="PF13649">
    <property type="entry name" value="Methyltransf_25"/>
    <property type="match status" value="1"/>
</dbReference>
<dbReference type="Gene3D" id="3.40.50.150">
    <property type="entry name" value="Vaccinia Virus protein VP39"/>
    <property type="match status" value="1"/>
</dbReference>
<dbReference type="GO" id="GO:0008168">
    <property type="term" value="F:methyltransferase activity"/>
    <property type="evidence" value="ECO:0007669"/>
    <property type="project" value="UniProtKB-KW"/>
</dbReference>
<evidence type="ECO:0000313" key="2">
    <source>
        <dbReference type="EMBL" id="RSD30680.1"/>
    </source>
</evidence>
<dbReference type="AlphaFoldDB" id="A0A427U209"/>
<dbReference type="GO" id="GO:0032259">
    <property type="term" value="P:methylation"/>
    <property type="evidence" value="ECO:0007669"/>
    <property type="project" value="UniProtKB-KW"/>
</dbReference>